<evidence type="ECO:0000313" key="4">
    <source>
        <dbReference type="Proteomes" id="UP001610444"/>
    </source>
</evidence>
<evidence type="ECO:0000256" key="2">
    <source>
        <dbReference type="SAM" id="MobiDB-lite"/>
    </source>
</evidence>
<accession>A0ABR4KY02</accession>
<feature type="compositionally biased region" description="Polar residues" evidence="2">
    <location>
        <begin position="142"/>
        <end position="158"/>
    </location>
</feature>
<feature type="coiled-coil region" evidence="1">
    <location>
        <begin position="234"/>
        <end position="261"/>
    </location>
</feature>
<feature type="compositionally biased region" description="Basic and acidic residues" evidence="2">
    <location>
        <begin position="161"/>
        <end position="174"/>
    </location>
</feature>
<evidence type="ECO:0000313" key="3">
    <source>
        <dbReference type="EMBL" id="KAL2856152.1"/>
    </source>
</evidence>
<keyword evidence="4" id="KW-1185">Reference proteome</keyword>
<dbReference type="GeneID" id="98159913"/>
<feature type="region of interest" description="Disordered" evidence="2">
    <location>
        <begin position="1"/>
        <end position="33"/>
    </location>
</feature>
<dbReference type="RefSeq" id="XP_070902310.1">
    <property type="nucleotide sequence ID" value="XM_071044749.1"/>
</dbReference>
<dbReference type="Proteomes" id="UP001610444">
    <property type="component" value="Unassembled WGS sequence"/>
</dbReference>
<dbReference type="SUPFAM" id="SSF69989">
    <property type="entry name" value="C-terminal domain of PLC-beta"/>
    <property type="match status" value="1"/>
</dbReference>
<organism evidence="3 4">
    <name type="scientific">Aspergillus pseudodeflectus</name>
    <dbReference type="NCBI Taxonomy" id="176178"/>
    <lineage>
        <taxon>Eukaryota</taxon>
        <taxon>Fungi</taxon>
        <taxon>Dikarya</taxon>
        <taxon>Ascomycota</taxon>
        <taxon>Pezizomycotina</taxon>
        <taxon>Eurotiomycetes</taxon>
        <taxon>Eurotiomycetidae</taxon>
        <taxon>Eurotiales</taxon>
        <taxon>Aspergillaceae</taxon>
        <taxon>Aspergillus</taxon>
        <taxon>Aspergillus subgen. Nidulantes</taxon>
    </lineage>
</organism>
<sequence>MPTHQSSSNNNSNRYTQTQASQGPSMGWTSEPLDMTSIRDDFWAFFGQTEDEWNAQMSAFPTYEEWVGQSGNAGPGMLPTNDMQMADDAASTTTTTFIDPARRMDVANTSNLPTGRLGADYINSNAMLRTEDLTSGAAPGNGVQQASAPTSIDSTGPTNVVDEREATKPTDGTKRTGHGNRIQEQLQELIASLRDLEQMEKEVRADLRIERHRCTRLRNASHGMKVKQLEALQQHEVTDVIRELERDYMEAREELDTERRRRYECTKRLRELRHKHSLVLARLVEVEDMNLKWQDKYEAIEGRWQKKYNARDLQWQTKYKAATAEVRSLKEDVKRLSKNPRKAGGQPGSDAPI</sequence>
<feature type="compositionally biased region" description="Polar residues" evidence="2">
    <location>
        <begin position="1"/>
        <end position="28"/>
    </location>
</feature>
<comment type="caution">
    <text evidence="3">The sequence shown here is derived from an EMBL/GenBank/DDBJ whole genome shotgun (WGS) entry which is preliminary data.</text>
</comment>
<proteinExistence type="predicted"/>
<keyword evidence="1" id="KW-0175">Coiled coil</keyword>
<name>A0ABR4KY02_9EURO</name>
<feature type="region of interest" description="Disordered" evidence="2">
    <location>
        <begin position="331"/>
        <end position="353"/>
    </location>
</feature>
<feature type="region of interest" description="Disordered" evidence="2">
    <location>
        <begin position="133"/>
        <end position="180"/>
    </location>
</feature>
<dbReference type="EMBL" id="JBFXLR010000008">
    <property type="protein sequence ID" value="KAL2856152.1"/>
    <property type="molecule type" value="Genomic_DNA"/>
</dbReference>
<protein>
    <submittedName>
        <fullName evidence="3">Uncharacterized protein</fullName>
    </submittedName>
</protein>
<gene>
    <name evidence="3" type="ORF">BJX68DRAFT_263648</name>
</gene>
<reference evidence="3 4" key="1">
    <citation type="submission" date="2024-07" db="EMBL/GenBank/DDBJ databases">
        <title>Section-level genome sequencing and comparative genomics of Aspergillus sections Usti and Cavernicolus.</title>
        <authorList>
            <consortium name="Lawrence Berkeley National Laboratory"/>
            <person name="Nybo J.L."/>
            <person name="Vesth T.C."/>
            <person name="Theobald S."/>
            <person name="Frisvad J.C."/>
            <person name="Larsen T.O."/>
            <person name="Kjaerboelling I."/>
            <person name="Rothschild-Mancinelli K."/>
            <person name="Lyhne E.K."/>
            <person name="Kogle M.E."/>
            <person name="Barry K."/>
            <person name="Clum A."/>
            <person name="Na H."/>
            <person name="Ledsgaard L."/>
            <person name="Lin J."/>
            <person name="Lipzen A."/>
            <person name="Kuo A."/>
            <person name="Riley R."/>
            <person name="Mondo S."/>
            <person name="LaButti K."/>
            <person name="Haridas S."/>
            <person name="Pangalinan J."/>
            <person name="Salamov A.A."/>
            <person name="Simmons B.A."/>
            <person name="Magnuson J.K."/>
            <person name="Chen J."/>
            <person name="Drula E."/>
            <person name="Henrissat B."/>
            <person name="Wiebenga A."/>
            <person name="Lubbers R.J."/>
            <person name="Gomes A.C."/>
            <person name="Macurrencykelacurrency M.R."/>
            <person name="Stajich J."/>
            <person name="Grigoriev I.V."/>
            <person name="Mortensen U.H."/>
            <person name="De vries R.P."/>
            <person name="Baker S.E."/>
            <person name="Andersen M.R."/>
        </authorList>
    </citation>
    <scope>NUCLEOTIDE SEQUENCE [LARGE SCALE GENOMIC DNA]</scope>
    <source>
        <strain evidence="3 4">CBS 756.74</strain>
    </source>
</reference>
<evidence type="ECO:0000256" key="1">
    <source>
        <dbReference type="SAM" id="Coils"/>
    </source>
</evidence>